<dbReference type="Pfam" id="PF00132">
    <property type="entry name" value="Hexapep"/>
    <property type="match status" value="1"/>
</dbReference>
<dbReference type="InterPro" id="IPR050179">
    <property type="entry name" value="Trans_hexapeptide_repeat"/>
</dbReference>
<dbReference type="InterPro" id="IPR011004">
    <property type="entry name" value="Trimer_LpxA-like_sf"/>
</dbReference>
<evidence type="ECO:0000313" key="3">
    <source>
        <dbReference type="EMBL" id="MCS5488959.1"/>
    </source>
</evidence>
<evidence type="ECO:0000259" key="2">
    <source>
        <dbReference type="Pfam" id="PF17836"/>
    </source>
</evidence>
<reference evidence="3 4" key="1">
    <citation type="submission" date="2022-08" db="EMBL/GenBank/DDBJ databases">
        <title>Algoriphagus sp. CAU 1643 isolated from mud.</title>
        <authorList>
            <person name="Kim W."/>
        </authorList>
    </citation>
    <scope>NUCLEOTIDE SEQUENCE [LARGE SCALE GENOMIC DNA]</scope>
    <source>
        <strain evidence="3 4">CAU 1643</strain>
    </source>
</reference>
<accession>A0ABT2G121</accession>
<name>A0ABT2G121_9BACT</name>
<sequence>MVIAGAGGHGLEVLQLLKRNGFDEKDLLFFDEDEGKEGQGLGGIPVITNMSSLNSIFQKDPRFCLGVGNPSFRKNLITLLEKEGGQFVGLKGDYSISSIEKEEEFDRFSFSFLGPEVQIEKGVLVNTRAHVHHNCAIGEFSEIAPGAILLGGAKVGKLCRIGAGAIILPGVEIGDEVIVGAGAVVTKNQASGKKIMGIPAQ</sequence>
<dbReference type="Gene3D" id="2.160.10.10">
    <property type="entry name" value="Hexapeptide repeat proteins"/>
    <property type="match status" value="1"/>
</dbReference>
<comment type="caution">
    <text evidence="3">The sequence shown here is derived from an EMBL/GenBank/DDBJ whole genome shotgun (WGS) entry which is preliminary data.</text>
</comment>
<organism evidence="3 4">
    <name type="scientific">Algoriphagus limi</name>
    <dbReference type="NCBI Taxonomy" id="2975273"/>
    <lineage>
        <taxon>Bacteria</taxon>
        <taxon>Pseudomonadati</taxon>
        <taxon>Bacteroidota</taxon>
        <taxon>Cytophagia</taxon>
        <taxon>Cytophagales</taxon>
        <taxon>Cyclobacteriaceae</taxon>
        <taxon>Algoriphagus</taxon>
    </lineage>
</organism>
<dbReference type="EMBL" id="JANWGH010000001">
    <property type="protein sequence ID" value="MCS5488959.1"/>
    <property type="molecule type" value="Genomic_DNA"/>
</dbReference>
<dbReference type="Proteomes" id="UP001206788">
    <property type="component" value="Unassembled WGS sequence"/>
</dbReference>
<dbReference type="InterPro" id="IPR001451">
    <property type="entry name" value="Hexapep"/>
</dbReference>
<dbReference type="InterPro" id="IPR020019">
    <property type="entry name" value="AcTrfase_PglD-like"/>
</dbReference>
<dbReference type="PANTHER" id="PTHR43300">
    <property type="entry name" value="ACETYLTRANSFERASE"/>
    <property type="match status" value="1"/>
</dbReference>
<keyword evidence="3" id="KW-0808">Transferase</keyword>
<feature type="domain" description="PglD N-terminal" evidence="2">
    <location>
        <begin position="2"/>
        <end position="77"/>
    </location>
</feature>
<comment type="similarity">
    <text evidence="1">Belongs to the transferase hexapeptide repeat family.</text>
</comment>
<dbReference type="GO" id="GO:0016740">
    <property type="term" value="F:transferase activity"/>
    <property type="evidence" value="ECO:0007669"/>
    <property type="project" value="UniProtKB-KW"/>
</dbReference>
<gene>
    <name evidence="3" type="ORF">NY014_00875</name>
</gene>
<protein>
    <submittedName>
        <fullName evidence="3">Hexapeptide transferase</fullName>
    </submittedName>
</protein>
<dbReference type="Gene3D" id="3.40.50.20">
    <property type="match status" value="1"/>
</dbReference>
<dbReference type="RefSeq" id="WP_259412639.1">
    <property type="nucleotide sequence ID" value="NZ_JANWGH010000001.1"/>
</dbReference>
<proteinExistence type="inferred from homology"/>
<dbReference type="PANTHER" id="PTHR43300:SF7">
    <property type="entry name" value="UDP-N-ACETYLBACILLOSAMINE N-ACETYLTRANSFERASE"/>
    <property type="match status" value="1"/>
</dbReference>
<keyword evidence="4" id="KW-1185">Reference proteome</keyword>
<dbReference type="InterPro" id="IPR041561">
    <property type="entry name" value="PglD_N"/>
</dbReference>
<evidence type="ECO:0000256" key="1">
    <source>
        <dbReference type="ARBA" id="ARBA00007274"/>
    </source>
</evidence>
<dbReference type="CDD" id="cd03360">
    <property type="entry name" value="LbH_AT_putative"/>
    <property type="match status" value="1"/>
</dbReference>
<dbReference type="Pfam" id="PF17836">
    <property type="entry name" value="PglD_N"/>
    <property type="match status" value="1"/>
</dbReference>
<evidence type="ECO:0000313" key="4">
    <source>
        <dbReference type="Proteomes" id="UP001206788"/>
    </source>
</evidence>
<dbReference type="SUPFAM" id="SSF51161">
    <property type="entry name" value="Trimeric LpxA-like enzymes"/>
    <property type="match status" value="1"/>
</dbReference>